<gene>
    <name evidence="3" type="ORF">QHF89_40590</name>
</gene>
<dbReference type="InterPro" id="IPR011990">
    <property type="entry name" value="TPR-like_helical_dom_sf"/>
</dbReference>
<keyword evidence="1" id="KW-0472">Membrane</keyword>
<reference evidence="3 4" key="1">
    <citation type="submission" date="2023-04" db="EMBL/GenBank/DDBJ databases">
        <title>The genome sequence of Polyangium sorediatum DSM14670.</title>
        <authorList>
            <person name="Zhang X."/>
        </authorList>
    </citation>
    <scope>NUCLEOTIDE SEQUENCE [LARGE SCALE GENOMIC DNA]</scope>
    <source>
        <strain evidence="3 4">DSM 14670</strain>
    </source>
</reference>
<keyword evidence="4" id="KW-1185">Reference proteome</keyword>
<accession>A0ABT6P5N7</accession>
<dbReference type="InterPro" id="IPR024983">
    <property type="entry name" value="CHAT_dom"/>
</dbReference>
<evidence type="ECO:0000256" key="1">
    <source>
        <dbReference type="SAM" id="Phobius"/>
    </source>
</evidence>
<dbReference type="Gene3D" id="1.25.40.10">
    <property type="entry name" value="Tetratricopeptide repeat domain"/>
    <property type="match status" value="1"/>
</dbReference>
<proteinExistence type="predicted"/>
<feature type="transmembrane region" description="Helical" evidence="1">
    <location>
        <begin position="78"/>
        <end position="98"/>
    </location>
</feature>
<keyword evidence="1" id="KW-0812">Transmembrane</keyword>
<dbReference type="Proteomes" id="UP001160301">
    <property type="component" value="Unassembled WGS sequence"/>
</dbReference>
<protein>
    <submittedName>
        <fullName evidence="3">CHAT domain-containing protein</fullName>
    </submittedName>
</protein>
<name>A0ABT6P5N7_9BACT</name>
<keyword evidence="1" id="KW-1133">Transmembrane helix</keyword>
<dbReference type="RefSeq" id="WP_136972464.1">
    <property type="nucleotide sequence ID" value="NZ_JARZHI010000068.1"/>
</dbReference>
<feature type="domain" description="CHAT" evidence="2">
    <location>
        <begin position="805"/>
        <end position="1051"/>
    </location>
</feature>
<comment type="caution">
    <text evidence="3">The sequence shown here is derived from an EMBL/GenBank/DDBJ whole genome shotgun (WGS) entry which is preliminary data.</text>
</comment>
<evidence type="ECO:0000313" key="4">
    <source>
        <dbReference type="Proteomes" id="UP001160301"/>
    </source>
</evidence>
<sequence>MNEEQDPRIEDLARRAREREEKELAELLRPLDKAERSALADAVFATLDAKGAPEPEEARPAPVVPIERPTKAGARRRFGLVGALLAAALGALALFVLLRRDAPAPIAAYTLSVEGGNQAERGDRPPEDAVIRLDPASRLSLALRPGSPVAGAIAVRGFLVREGAAKAWEPPMVVGAGGVVRIEGTAAALFGDVPEGAWDVVLLVGRPEALPDEAMLAKAAASGETLAALSTHRLRITLSRPRGALGGGGENEGAPKNRVSQCASAPAEVLPDALVQAEAARKRGELDRASSLVEGVLAQGAPDTRRAAIRQKARIVMATRGRFDEAAALFREAITQDHAAGRLADELDDTFALSYGLLLDKRAFGEARALLDGLGPLLSACPEGEPKAAYYKGLLGIETGDLRAALASFSAAAAGAERLGLDAYRSAVLEQEAEVLAVLGRHEEAASRLAQARALAGPSADACRRAQLASNAGWIALRASARSGRGLDEAKRGLDEALMITREGCPAGLGNVLVNLALVEHERGRGKEARARLEEAKRAGGWAELGGWQRMIEARLLLSEGKPNDALAAHEALRAEGERLLLPELVFEGALGRAEALAALGKRGEARVAFGEAEAALAAWGRGVPLGEGRGSFLSARQRGARLWVEFLLREAERGDARAAREAMEAARRSLAGFVQAFHWVNRVGALPAEARRRWDEAVAAYRHERAVLEEKAAARGPGAGGLEPERAALRGALDRGLAALGAGEARDAAPPLSVPAAEEALFVVHPAHEGLAGFVVTEGGRKVEARRLGALEPSSAPAARAEAWLAPFRGALANVRRVRLVVPGELLSTDWHALPLDGAPLIERAEVVYSMDLAPRPGAPEGTTAVVIADPTEDLPGARGSAGAVVAALEARGLRVVSLLGEAATHEAVRDALELPSVRLLHYAGHATFEGPDGLEASLRLARRGRFSVADVMALARVPAVVVLAGCDTARAAEVDASAGGLGLAQAFLLKGARAAVATPRPMGDALAEQATRLLYAEPIERDPAHALRAVTLALRKASPEADWTALRLLGE</sequence>
<dbReference type="Pfam" id="PF12770">
    <property type="entry name" value="CHAT"/>
    <property type="match status" value="1"/>
</dbReference>
<dbReference type="SUPFAM" id="SSF48452">
    <property type="entry name" value="TPR-like"/>
    <property type="match status" value="1"/>
</dbReference>
<dbReference type="EMBL" id="JARZHI010000068">
    <property type="protein sequence ID" value="MDI1435873.1"/>
    <property type="molecule type" value="Genomic_DNA"/>
</dbReference>
<evidence type="ECO:0000313" key="3">
    <source>
        <dbReference type="EMBL" id="MDI1435873.1"/>
    </source>
</evidence>
<evidence type="ECO:0000259" key="2">
    <source>
        <dbReference type="Pfam" id="PF12770"/>
    </source>
</evidence>
<organism evidence="3 4">
    <name type="scientific">Polyangium sorediatum</name>
    <dbReference type="NCBI Taxonomy" id="889274"/>
    <lineage>
        <taxon>Bacteria</taxon>
        <taxon>Pseudomonadati</taxon>
        <taxon>Myxococcota</taxon>
        <taxon>Polyangia</taxon>
        <taxon>Polyangiales</taxon>
        <taxon>Polyangiaceae</taxon>
        <taxon>Polyangium</taxon>
    </lineage>
</organism>